<evidence type="ECO:0000313" key="3">
    <source>
        <dbReference type="EMBL" id="MDI1232512.1"/>
    </source>
</evidence>
<dbReference type="InterPro" id="IPR025877">
    <property type="entry name" value="MobA-like_NTP_Trfase"/>
</dbReference>
<dbReference type="PANTHER" id="PTHR43777">
    <property type="entry name" value="MOLYBDENUM COFACTOR CYTIDYLYLTRANSFERASE"/>
    <property type="match status" value="1"/>
</dbReference>
<keyword evidence="4" id="KW-1185">Reference proteome</keyword>
<dbReference type="InterPro" id="IPR029044">
    <property type="entry name" value="Nucleotide-diphossugar_trans"/>
</dbReference>
<dbReference type="Proteomes" id="UP001160519">
    <property type="component" value="Unassembled WGS sequence"/>
</dbReference>
<accession>A0AA43Q8H9</accession>
<feature type="domain" description="MobA-like NTP transferase" evidence="2">
    <location>
        <begin position="6"/>
        <end position="163"/>
    </location>
</feature>
<gene>
    <name evidence="3" type="ORF">PSU93_15355</name>
</gene>
<dbReference type="GO" id="GO:0016779">
    <property type="term" value="F:nucleotidyltransferase activity"/>
    <property type="evidence" value="ECO:0007669"/>
    <property type="project" value="UniProtKB-ARBA"/>
</dbReference>
<dbReference type="EMBL" id="JAQSDF010000097">
    <property type="protein sequence ID" value="MDI1232512.1"/>
    <property type="molecule type" value="Genomic_DNA"/>
</dbReference>
<protein>
    <submittedName>
        <fullName evidence="3">Nucleotidyltransferase family protein</fullName>
    </submittedName>
</protein>
<reference evidence="3" key="1">
    <citation type="submission" date="2023-01" db="EMBL/GenBank/DDBJ databases">
        <title>Biogeochemical cycle of methane in antarctic sediments.</title>
        <authorList>
            <person name="Roldan D.M."/>
            <person name="Menes R.J."/>
        </authorList>
    </citation>
    <scope>NUCLEOTIDE SEQUENCE [LARGE SCALE GENOMIC DNA]</scope>
    <source>
        <strain evidence="3">K-2018 MAG008</strain>
    </source>
</reference>
<dbReference type="Gene3D" id="3.90.550.10">
    <property type="entry name" value="Spore Coat Polysaccharide Biosynthesis Protein SpsA, Chain A"/>
    <property type="match status" value="1"/>
</dbReference>
<dbReference type="CDD" id="cd04182">
    <property type="entry name" value="GT_2_like_f"/>
    <property type="match status" value="1"/>
</dbReference>
<evidence type="ECO:0000256" key="1">
    <source>
        <dbReference type="ARBA" id="ARBA00022842"/>
    </source>
</evidence>
<keyword evidence="1" id="KW-0460">Magnesium</keyword>
<sequence>MGLIIGILLAAGTSRRFGADKLTHLLPNGDRVAVRACRNLLASTDGVLAVVRPGSEELAALLQAEGAEVQICADAKQGMGASLVFGVRARPEATGWLIALADMPWIAPTTIRKVADALRSGATIAAPCWQGRRGHPVGFSRVLGPDLAALSGDVGAKAVIQAHLELIHIVDCDDPGILKDIDKQEDLNLLKKLKKPS</sequence>
<organism evidence="3 4">
    <name type="scientific">Candidatus Methylobacter titanis</name>
    <dbReference type="NCBI Taxonomy" id="3053457"/>
    <lineage>
        <taxon>Bacteria</taxon>
        <taxon>Pseudomonadati</taxon>
        <taxon>Pseudomonadota</taxon>
        <taxon>Gammaproteobacteria</taxon>
        <taxon>Methylococcales</taxon>
        <taxon>Methylococcaceae</taxon>
        <taxon>Methylobacter</taxon>
    </lineage>
</organism>
<evidence type="ECO:0000313" key="4">
    <source>
        <dbReference type="Proteomes" id="UP001160519"/>
    </source>
</evidence>
<dbReference type="PANTHER" id="PTHR43777:SF1">
    <property type="entry name" value="MOLYBDENUM COFACTOR CYTIDYLYLTRANSFERASE"/>
    <property type="match status" value="1"/>
</dbReference>
<dbReference type="Pfam" id="PF12804">
    <property type="entry name" value="NTP_transf_3"/>
    <property type="match status" value="1"/>
</dbReference>
<comment type="caution">
    <text evidence="3">The sequence shown here is derived from an EMBL/GenBank/DDBJ whole genome shotgun (WGS) entry which is preliminary data.</text>
</comment>
<dbReference type="SUPFAM" id="SSF53448">
    <property type="entry name" value="Nucleotide-diphospho-sugar transferases"/>
    <property type="match status" value="1"/>
</dbReference>
<name>A0AA43Q8H9_9GAMM</name>
<dbReference type="AlphaFoldDB" id="A0AA43Q8H9"/>
<evidence type="ECO:0000259" key="2">
    <source>
        <dbReference type="Pfam" id="PF12804"/>
    </source>
</evidence>
<proteinExistence type="predicted"/>